<dbReference type="EMBL" id="PYHR01000002">
    <property type="protein sequence ID" value="PWD49918.1"/>
    <property type="molecule type" value="Genomic_DNA"/>
</dbReference>
<dbReference type="Gene3D" id="3.90.1140.10">
    <property type="entry name" value="Cyclic phosphodiesterase"/>
    <property type="match status" value="1"/>
</dbReference>
<proteinExistence type="predicted"/>
<reference evidence="1 2" key="1">
    <citation type="submission" date="2018-03" db="EMBL/GenBank/DDBJ databases">
        <title>Genome assembly of novel Miniimonas species PCH200.</title>
        <authorList>
            <person name="Thakur V."/>
            <person name="Kumar V."/>
            <person name="Singh D."/>
        </authorList>
    </citation>
    <scope>NUCLEOTIDE SEQUENCE [LARGE SCALE GENOMIC DNA]</scope>
    <source>
        <strain evidence="1 2">PCH200</strain>
    </source>
</reference>
<dbReference type="Pfam" id="PF13563">
    <property type="entry name" value="2_5_RNA_ligase2"/>
    <property type="match status" value="1"/>
</dbReference>
<evidence type="ECO:0008006" key="3">
    <source>
        <dbReference type="Google" id="ProtNLM"/>
    </source>
</evidence>
<dbReference type="RefSeq" id="WP_109228302.1">
    <property type="nucleotide sequence ID" value="NZ_PYHR01000002.1"/>
</dbReference>
<evidence type="ECO:0000313" key="2">
    <source>
        <dbReference type="Proteomes" id="UP000245166"/>
    </source>
</evidence>
<dbReference type="AlphaFoldDB" id="A0A2U1ZSF8"/>
<dbReference type="InterPro" id="IPR009097">
    <property type="entry name" value="Cyclic_Pdiesterase"/>
</dbReference>
<protein>
    <recommendedName>
        <fullName evidence="3">2'-5' RNA ligase</fullName>
    </recommendedName>
</protein>
<organism evidence="1 2">
    <name type="scientific">Serinibacter arcticus</name>
    <dbReference type="NCBI Taxonomy" id="1655435"/>
    <lineage>
        <taxon>Bacteria</taxon>
        <taxon>Bacillati</taxon>
        <taxon>Actinomycetota</taxon>
        <taxon>Actinomycetes</taxon>
        <taxon>Micrococcales</taxon>
        <taxon>Beutenbergiaceae</taxon>
        <taxon>Serinibacter</taxon>
    </lineage>
</organism>
<keyword evidence="2" id="KW-1185">Reference proteome</keyword>
<evidence type="ECO:0000313" key="1">
    <source>
        <dbReference type="EMBL" id="PWD49918.1"/>
    </source>
</evidence>
<dbReference type="OrthoDB" id="3397424at2"/>
<dbReference type="SUPFAM" id="SSF55144">
    <property type="entry name" value="LigT-like"/>
    <property type="match status" value="1"/>
</dbReference>
<sequence length="182" mass="18822">MTDTTPSPASGTTSIELVLDGVADDAVRAEWTALAAAGLSSLAPHTAPSNRPHVTLLERSTPLPDPFPLDGGELAELLPLPLVLGPPILMGDGDRRVLARSVAPTTALLSLHRAVLAAAGPGEDPPHLRPGHWTPHVTLGRRLRLVDAPAALELLGTAIEARGVAVRRWEAATATVTVLLGG</sequence>
<accession>A0A2U1ZSF8</accession>
<gene>
    <name evidence="1" type="ORF">C8046_03700</name>
</gene>
<comment type="caution">
    <text evidence="1">The sequence shown here is derived from an EMBL/GenBank/DDBJ whole genome shotgun (WGS) entry which is preliminary data.</text>
</comment>
<name>A0A2U1ZSF8_9MICO</name>
<dbReference type="Proteomes" id="UP000245166">
    <property type="component" value="Unassembled WGS sequence"/>
</dbReference>